<dbReference type="Proteomes" id="UP001501710">
    <property type="component" value="Unassembled WGS sequence"/>
</dbReference>
<keyword evidence="1" id="KW-0472">Membrane</keyword>
<accession>A0ABP8CIN6</accession>
<proteinExistence type="predicted"/>
<organism evidence="2 3">
    <name type="scientific">Actinomadura meridiana</name>
    <dbReference type="NCBI Taxonomy" id="559626"/>
    <lineage>
        <taxon>Bacteria</taxon>
        <taxon>Bacillati</taxon>
        <taxon>Actinomycetota</taxon>
        <taxon>Actinomycetes</taxon>
        <taxon>Streptosporangiales</taxon>
        <taxon>Thermomonosporaceae</taxon>
        <taxon>Actinomadura</taxon>
    </lineage>
</organism>
<evidence type="ECO:0000313" key="2">
    <source>
        <dbReference type="EMBL" id="GAA4239785.1"/>
    </source>
</evidence>
<protein>
    <submittedName>
        <fullName evidence="2">Uncharacterized protein</fullName>
    </submittedName>
</protein>
<name>A0ABP8CIN6_9ACTN</name>
<keyword evidence="1" id="KW-0812">Transmembrane</keyword>
<sequence length="172" mass="18925">MAKCIIGDILGGLPTEGMAMEPSSSKFADFVALIVVGTAICVLAASFYWMVSNGNKLALDNMHRAEKRARQTSRDMFGAFAALPPSASEATFRDTIAGRAVQLLNFDSRSGRTKLTIKVHEYADTTGARITHLELCFDYTLLRPEAGTSTYQEVKCPAKDEWTRWDLYYPGG</sequence>
<dbReference type="EMBL" id="BAABAS010000021">
    <property type="protein sequence ID" value="GAA4239785.1"/>
    <property type="molecule type" value="Genomic_DNA"/>
</dbReference>
<evidence type="ECO:0000256" key="1">
    <source>
        <dbReference type="SAM" id="Phobius"/>
    </source>
</evidence>
<gene>
    <name evidence="2" type="ORF">GCM10022254_61590</name>
</gene>
<reference evidence="3" key="1">
    <citation type="journal article" date="2019" name="Int. J. Syst. Evol. Microbiol.">
        <title>The Global Catalogue of Microorganisms (GCM) 10K type strain sequencing project: providing services to taxonomists for standard genome sequencing and annotation.</title>
        <authorList>
            <consortium name="The Broad Institute Genomics Platform"/>
            <consortium name="The Broad Institute Genome Sequencing Center for Infectious Disease"/>
            <person name="Wu L."/>
            <person name="Ma J."/>
        </authorList>
    </citation>
    <scope>NUCLEOTIDE SEQUENCE [LARGE SCALE GENOMIC DNA]</scope>
    <source>
        <strain evidence="3">JCM 17440</strain>
    </source>
</reference>
<feature type="transmembrane region" description="Helical" evidence="1">
    <location>
        <begin position="30"/>
        <end position="51"/>
    </location>
</feature>
<comment type="caution">
    <text evidence="2">The sequence shown here is derived from an EMBL/GenBank/DDBJ whole genome shotgun (WGS) entry which is preliminary data.</text>
</comment>
<keyword evidence="3" id="KW-1185">Reference proteome</keyword>
<keyword evidence="1" id="KW-1133">Transmembrane helix</keyword>
<evidence type="ECO:0000313" key="3">
    <source>
        <dbReference type="Proteomes" id="UP001501710"/>
    </source>
</evidence>